<reference evidence="10 11" key="1">
    <citation type="submission" date="2023-06" db="EMBL/GenBank/DDBJ databases">
        <title>The Gram-positive Non-spore-bearing Anaerobic Bacilli of Human Feces.</title>
        <authorList>
            <person name="Eggerth A.H."/>
        </authorList>
    </citation>
    <scope>NUCLEOTIDE SEQUENCE [LARGE SCALE GENOMIC DNA]</scope>
    <source>
        <strain evidence="10 11">CBA3108</strain>
    </source>
</reference>
<evidence type="ECO:0000256" key="6">
    <source>
        <dbReference type="ARBA" id="ARBA00022989"/>
    </source>
</evidence>
<evidence type="ECO:0000256" key="1">
    <source>
        <dbReference type="ARBA" id="ARBA00004651"/>
    </source>
</evidence>
<evidence type="ECO:0000256" key="3">
    <source>
        <dbReference type="ARBA" id="ARBA00022448"/>
    </source>
</evidence>
<keyword evidence="4" id="KW-1003">Cell membrane</keyword>
<evidence type="ECO:0000256" key="5">
    <source>
        <dbReference type="ARBA" id="ARBA00022692"/>
    </source>
</evidence>
<dbReference type="Pfam" id="PF01594">
    <property type="entry name" value="AI-2E_transport"/>
    <property type="match status" value="1"/>
</dbReference>
<feature type="transmembrane region" description="Helical" evidence="9">
    <location>
        <begin position="204"/>
        <end position="223"/>
    </location>
</feature>
<organism evidence="10 11">
    <name type="scientific">Cutibacterium equinum</name>
    <dbReference type="NCBI Taxonomy" id="3016342"/>
    <lineage>
        <taxon>Bacteria</taxon>
        <taxon>Bacillati</taxon>
        <taxon>Actinomycetota</taxon>
        <taxon>Actinomycetes</taxon>
        <taxon>Propionibacteriales</taxon>
        <taxon>Propionibacteriaceae</taxon>
        <taxon>Cutibacterium</taxon>
    </lineage>
</organism>
<dbReference type="InterPro" id="IPR002549">
    <property type="entry name" value="AI-2E-like"/>
</dbReference>
<feature type="transmembrane region" description="Helical" evidence="9">
    <location>
        <begin position="274"/>
        <end position="301"/>
    </location>
</feature>
<evidence type="ECO:0000256" key="4">
    <source>
        <dbReference type="ARBA" id="ARBA00022475"/>
    </source>
</evidence>
<dbReference type="PANTHER" id="PTHR21716">
    <property type="entry name" value="TRANSMEMBRANE PROTEIN"/>
    <property type="match status" value="1"/>
</dbReference>
<keyword evidence="7 9" id="KW-0472">Membrane</keyword>
<evidence type="ECO:0000256" key="2">
    <source>
        <dbReference type="ARBA" id="ARBA00009773"/>
    </source>
</evidence>
<comment type="similarity">
    <text evidence="2">Belongs to the autoinducer-2 exporter (AI-2E) (TC 2.A.86) family.</text>
</comment>
<evidence type="ECO:0000313" key="11">
    <source>
        <dbReference type="Proteomes" id="UP001212097"/>
    </source>
</evidence>
<dbReference type="PANTHER" id="PTHR21716:SF53">
    <property type="entry name" value="PERMEASE PERM-RELATED"/>
    <property type="match status" value="1"/>
</dbReference>
<comment type="subcellular location">
    <subcellularLocation>
        <location evidence="1">Cell membrane</location>
        <topology evidence="1">Multi-pass membrane protein</topology>
    </subcellularLocation>
</comment>
<dbReference type="EMBL" id="CP115668">
    <property type="protein sequence ID" value="WCC80410.1"/>
    <property type="molecule type" value="Genomic_DNA"/>
</dbReference>
<keyword evidence="5 9" id="KW-0812">Transmembrane</keyword>
<evidence type="ECO:0000256" key="9">
    <source>
        <dbReference type="SAM" id="Phobius"/>
    </source>
</evidence>
<proteinExistence type="inferred from homology"/>
<feature type="transmembrane region" description="Helical" evidence="9">
    <location>
        <begin position="87"/>
        <end position="105"/>
    </location>
</feature>
<evidence type="ECO:0000256" key="7">
    <source>
        <dbReference type="ARBA" id="ARBA00023136"/>
    </source>
</evidence>
<feature type="transmembrane region" description="Helical" evidence="9">
    <location>
        <begin position="356"/>
        <end position="387"/>
    </location>
</feature>
<gene>
    <name evidence="10" type="ORF">O6R08_02485</name>
</gene>
<dbReference type="RefSeq" id="WP_271418591.1">
    <property type="nucleotide sequence ID" value="NZ_CP115668.1"/>
</dbReference>
<name>A0ABY7QZE1_9ACTN</name>
<dbReference type="Proteomes" id="UP001212097">
    <property type="component" value="Chromosome"/>
</dbReference>
<feature type="transmembrane region" description="Helical" evidence="9">
    <location>
        <begin position="63"/>
        <end position="81"/>
    </location>
</feature>
<protein>
    <submittedName>
        <fullName evidence="10">AI-2E family transporter</fullName>
    </submittedName>
</protein>
<keyword evidence="3" id="KW-0813">Transport</keyword>
<keyword evidence="6 9" id="KW-1133">Transmembrane helix</keyword>
<keyword evidence="11" id="KW-1185">Reference proteome</keyword>
<evidence type="ECO:0000256" key="8">
    <source>
        <dbReference type="SAM" id="MobiDB-lite"/>
    </source>
</evidence>
<evidence type="ECO:0000313" key="10">
    <source>
        <dbReference type="EMBL" id="WCC80410.1"/>
    </source>
</evidence>
<sequence>MKLFGSGKKAPDSTPVPPPADGEGETIDAAVAQGVAVPPPQPVTSTVTIAEDVPGGLRTAAGWCWRLIVIAAFIYGLYQVLHAASEVSVPVAVALMLTAAMWPLANWLSRHHIHRGIAAGICLLLLIILVGGVFTLVGAQIAMQWRELGTQSVASFKQVLAWLADSPLHTNKAQLNDLMHKAEAAMAGSQGRIASTAAAAGTQIGRFAAGLVMALFATFFFVYEGDTLAERSAVLIPREHRAKILDAAKRGWVALVAYVRAAVIVAAVDGLGAGIGAAIIGSSMSVAIGALTFILAFVPIVGALTAGIVAVGVVLITLGFGKAVIMLIVFVAVMQIEGHVLQPFLLGKAVSIHPLIVLVGIAVGAIISGIVGALFAIPLVAFGVAFIKALNPETPPDEVPPAEDDLAAEHA</sequence>
<feature type="transmembrane region" description="Helical" evidence="9">
    <location>
        <begin position="308"/>
        <end position="336"/>
    </location>
</feature>
<accession>A0ABY7QZE1</accession>
<feature type="transmembrane region" description="Helical" evidence="9">
    <location>
        <begin position="117"/>
        <end position="143"/>
    </location>
</feature>
<feature type="region of interest" description="Disordered" evidence="8">
    <location>
        <begin position="1"/>
        <end position="24"/>
    </location>
</feature>